<evidence type="ECO:0000313" key="3">
    <source>
        <dbReference type="Proteomes" id="UP000601108"/>
    </source>
</evidence>
<keyword evidence="1" id="KW-1133">Transmembrane helix</keyword>
<dbReference type="EMBL" id="BMWS01000016">
    <property type="protein sequence ID" value="GGX22808.1"/>
    <property type="molecule type" value="Genomic_DNA"/>
</dbReference>
<reference evidence="2 3" key="1">
    <citation type="journal article" date="2014" name="Int. J. Syst. Evol. Microbiol.">
        <title>Complete genome sequence of Corynebacterium casei LMG S-19264T (=DSM 44701T), isolated from a smear-ripened cheese.</title>
        <authorList>
            <consortium name="US DOE Joint Genome Institute (JGI-PGF)"/>
            <person name="Walter F."/>
            <person name="Albersmeier A."/>
            <person name="Kalinowski J."/>
            <person name="Ruckert C."/>
        </authorList>
    </citation>
    <scope>NUCLEOTIDE SEQUENCE [LARGE SCALE GENOMIC DNA]</scope>
    <source>
        <strain evidence="2 3">KCTC 12285</strain>
    </source>
</reference>
<evidence type="ECO:0000313" key="2">
    <source>
        <dbReference type="EMBL" id="GGX22808.1"/>
    </source>
</evidence>
<keyword evidence="1" id="KW-0812">Transmembrane</keyword>
<keyword evidence="1" id="KW-0472">Membrane</keyword>
<proteinExistence type="predicted"/>
<name>A0A918JX43_9FLAO</name>
<gene>
    <name evidence="2" type="ORF">GCM10007384_25010</name>
</gene>
<dbReference type="AlphaFoldDB" id="A0A918JX43"/>
<protein>
    <submittedName>
        <fullName evidence="2">Uncharacterized protein</fullName>
    </submittedName>
</protein>
<keyword evidence="3" id="KW-1185">Reference proteome</keyword>
<dbReference type="Proteomes" id="UP000601108">
    <property type="component" value="Unassembled WGS sequence"/>
</dbReference>
<feature type="transmembrane region" description="Helical" evidence="1">
    <location>
        <begin position="7"/>
        <end position="24"/>
    </location>
</feature>
<evidence type="ECO:0000256" key="1">
    <source>
        <dbReference type="SAM" id="Phobius"/>
    </source>
</evidence>
<accession>A0A918JX43</accession>
<sequence>MMKVFRFFEYAYLAIMCFFIYQAYVEWGDKGGKSVLYLFFAAAAVFMFFFKRNFRKRFEANNKN</sequence>
<feature type="transmembrane region" description="Helical" evidence="1">
    <location>
        <begin position="36"/>
        <end position="54"/>
    </location>
</feature>
<organism evidence="2 3">
    <name type="scientific">Aquimarina muelleri</name>
    <dbReference type="NCBI Taxonomy" id="279356"/>
    <lineage>
        <taxon>Bacteria</taxon>
        <taxon>Pseudomonadati</taxon>
        <taxon>Bacteroidota</taxon>
        <taxon>Flavobacteriia</taxon>
        <taxon>Flavobacteriales</taxon>
        <taxon>Flavobacteriaceae</taxon>
        <taxon>Aquimarina</taxon>
    </lineage>
</organism>
<comment type="caution">
    <text evidence="2">The sequence shown here is derived from an EMBL/GenBank/DDBJ whole genome shotgun (WGS) entry which is preliminary data.</text>
</comment>